<dbReference type="AlphaFoldDB" id="A0A023B6B7"/>
<evidence type="ECO:0000313" key="2">
    <source>
        <dbReference type="Proteomes" id="UP000019763"/>
    </source>
</evidence>
<keyword evidence="2" id="KW-1185">Reference proteome</keyword>
<proteinExistence type="predicted"/>
<reference evidence="1" key="1">
    <citation type="submission" date="2013-12" db="EMBL/GenBank/DDBJ databases">
        <authorList>
            <person name="Omoto C.K."/>
            <person name="Sibley D."/>
            <person name="Venepally P."/>
            <person name="Hadjithomas M."/>
            <person name="Karamycheva S."/>
            <person name="Brunk B."/>
            <person name="Roos D."/>
            <person name="Caler E."/>
            <person name="Lorenzi H."/>
        </authorList>
    </citation>
    <scope>NUCLEOTIDE SEQUENCE</scope>
</reference>
<dbReference type="RefSeq" id="XP_011134108.1">
    <property type="nucleotide sequence ID" value="XM_011135806.1"/>
</dbReference>
<organism evidence="1 2">
    <name type="scientific">Gregarina niphandrodes</name>
    <name type="common">Septate eugregarine</name>
    <dbReference type="NCBI Taxonomy" id="110365"/>
    <lineage>
        <taxon>Eukaryota</taxon>
        <taxon>Sar</taxon>
        <taxon>Alveolata</taxon>
        <taxon>Apicomplexa</taxon>
        <taxon>Conoidasida</taxon>
        <taxon>Gregarinasina</taxon>
        <taxon>Eugregarinorida</taxon>
        <taxon>Gregarinidae</taxon>
        <taxon>Gregarina</taxon>
    </lineage>
</organism>
<dbReference type="Proteomes" id="UP000019763">
    <property type="component" value="Unassembled WGS sequence"/>
</dbReference>
<protein>
    <submittedName>
        <fullName evidence="1">Uncharacterized protein</fullName>
    </submittedName>
</protein>
<sequence length="381" mass="43150">MAAGDVDVPSERNVEEKDKQFETIEVEASGTATVLDKMTDELDLSAGDLELLREARRRMTRRISTVLQEYGGAFKGFQSRYKSVKTNDLRVTTIEGWFDLEFSILSIPACRSKHFNKFGILYAPYGKKLKYREDMKYLREDRTFDAVRIPRTLDIGQIGAEVLLEMNNQMSYTRYLMLDDPPPPGAVPPDPSPSSEVPAPVHFTIPDVAALFWDANRALGIIQGDIDLFCIRIMKDGRPCMEKIAIDIDTATLWLYPVDVSQAPVIKPLSLKPIKCIIDSTIETQPGMNCPNFMQFIDRLTTDDPVPNPDLCFHITHRERPKHKLDDIVHSNSPEEVRSFSMGFIVPSLLIRNELVFVLKTWAAMHKASKPELMKLLGICS</sequence>
<dbReference type="GeneID" id="22913030"/>
<evidence type="ECO:0000313" key="1">
    <source>
        <dbReference type="EMBL" id="EZG65032.1"/>
    </source>
</evidence>
<name>A0A023B6B7_GRENI</name>
<comment type="caution">
    <text evidence="1">The sequence shown here is derived from an EMBL/GenBank/DDBJ whole genome shotgun (WGS) entry which is preliminary data.</text>
</comment>
<gene>
    <name evidence="1" type="ORF">GNI_084400</name>
</gene>
<accession>A0A023B6B7</accession>
<dbReference type="EMBL" id="AFNH02000634">
    <property type="protein sequence ID" value="EZG65032.1"/>
    <property type="molecule type" value="Genomic_DNA"/>
</dbReference>
<dbReference type="VEuPathDB" id="CryptoDB:GNI_084400"/>